<evidence type="ECO:0008006" key="3">
    <source>
        <dbReference type="Google" id="ProtNLM"/>
    </source>
</evidence>
<dbReference type="EMBL" id="FPBA01000004">
    <property type="protein sequence ID" value="SFT56290.1"/>
    <property type="molecule type" value="Genomic_DNA"/>
</dbReference>
<sequence length="284" mass="30814">MTKGWQGPLPEMPSLPAARAWARLAPPEGYAVQWRRLIDAALELGLGPEELAEGGMDDVAAARDWKPATVTLYSKVARYGGVPLPTPPTPEPDPRTLDLRPLTEVRSEDPEHLRTVVWCAIALRWPAPVGGFRDLRREQVHATARRLVVTTDDGEWSVPGALTAWHAWEAVRNRFPALAGSPWVLPALRRGPGYTSQVGGRLSSQALQVTFTKHAVRTALYLRATTTGGRRTRAEALAAVYETLSYDSYRRLALAAGAEPVAARGAVRAERATRANKAAAAPPA</sequence>
<keyword evidence="2" id="KW-1185">Reference proteome</keyword>
<protein>
    <recommendedName>
        <fullName evidence="3">Tyr recombinase domain-containing protein</fullName>
    </recommendedName>
</protein>
<dbReference type="Proteomes" id="UP000199546">
    <property type="component" value="Unassembled WGS sequence"/>
</dbReference>
<dbReference type="RefSeq" id="WP_093578851.1">
    <property type="nucleotide sequence ID" value="NZ_FPBA01000004.1"/>
</dbReference>
<dbReference type="OrthoDB" id="5182076at2"/>
<name>A0A1I6Z0K7_9ACTN</name>
<gene>
    <name evidence="1" type="ORF">SAMN05660657_01558</name>
</gene>
<accession>A0A1I6Z0K7</accession>
<evidence type="ECO:0000313" key="2">
    <source>
        <dbReference type="Proteomes" id="UP000199546"/>
    </source>
</evidence>
<proteinExistence type="predicted"/>
<dbReference type="STRING" id="1296565.SAMN05660657_01558"/>
<reference evidence="2" key="1">
    <citation type="submission" date="2016-10" db="EMBL/GenBank/DDBJ databases">
        <authorList>
            <person name="Varghese N."/>
            <person name="Submissions S."/>
        </authorList>
    </citation>
    <scope>NUCLEOTIDE SEQUENCE [LARGE SCALE GENOMIC DNA]</scope>
    <source>
        <strain evidence="2">DSM 46136</strain>
    </source>
</reference>
<dbReference type="AlphaFoldDB" id="A0A1I6Z0K7"/>
<evidence type="ECO:0000313" key="1">
    <source>
        <dbReference type="EMBL" id="SFT56290.1"/>
    </source>
</evidence>
<organism evidence="1 2">
    <name type="scientific">Geodermatophilus amargosae</name>
    <dbReference type="NCBI Taxonomy" id="1296565"/>
    <lineage>
        <taxon>Bacteria</taxon>
        <taxon>Bacillati</taxon>
        <taxon>Actinomycetota</taxon>
        <taxon>Actinomycetes</taxon>
        <taxon>Geodermatophilales</taxon>
        <taxon>Geodermatophilaceae</taxon>
        <taxon>Geodermatophilus</taxon>
    </lineage>
</organism>